<protein>
    <submittedName>
        <fullName evidence="4">DUF6286 domain-containing protein</fullName>
    </submittedName>
</protein>
<gene>
    <name evidence="4" type="ORF">ACFSKW_31400</name>
</gene>
<keyword evidence="5" id="KW-1185">Reference proteome</keyword>
<sequence>MTLRAASGKAASPVPPRQSAAPAAVPVAPPYPTADRAARREFRPRRVVSASLAALALVGIGFVAAVEIVSMLAGRPARWLPQDRLLAWATTTPWNHPTVLAGAGVLVLAGLTLLALALRGGRGHTVPVRTGDPDLIIGLRPKGFATALAHAAQDVPGVHSAKATVRRGRVTVLARASGWDDERLCEAVRHAVDARLAALCPITDYQVSVSIKERR</sequence>
<feature type="transmembrane region" description="Helical" evidence="2">
    <location>
        <begin position="94"/>
        <end position="118"/>
    </location>
</feature>
<feature type="compositionally biased region" description="Low complexity" evidence="1">
    <location>
        <begin position="17"/>
        <end position="26"/>
    </location>
</feature>
<feature type="domain" description="DUF6286" evidence="3">
    <location>
        <begin position="108"/>
        <end position="211"/>
    </location>
</feature>
<dbReference type="InterPro" id="IPR046253">
    <property type="entry name" value="DUF6286"/>
</dbReference>
<dbReference type="EMBL" id="JBHUFV010000047">
    <property type="protein sequence ID" value="MFD1935984.1"/>
    <property type="molecule type" value="Genomic_DNA"/>
</dbReference>
<keyword evidence="2" id="KW-0812">Transmembrane</keyword>
<evidence type="ECO:0000256" key="2">
    <source>
        <dbReference type="SAM" id="Phobius"/>
    </source>
</evidence>
<accession>A0ABW4T6G4</accession>
<name>A0ABW4T6G4_9ACTN</name>
<comment type="caution">
    <text evidence="4">The sequence shown here is derived from an EMBL/GenBank/DDBJ whole genome shotgun (WGS) entry which is preliminary data.</text>
</comment>
<feature type="region of interest" description="Disordered" evidence="1">
    <location>
        <begin position="1"/>
        <end position="28"/>
    </location>
</feature>
<dbReference type="RefSeq" id="WP_379576087.1">
    <property type="nucleotide sequence ID" value="NZ_JBHUFV010000047.1"/>
</dbReference>
<evidence type="ECO:0000313" key="5">
    <source>
        <dbReference type="Proteomes" id="UP001597368"/>
    </source>
</evidence>
<reference evidence="5" key="1">
    <citation type="journal article" date="2019" name="Int. J. Syst. Evol. Microbiol.">
        <title>The Global Catalogue of Microorganisms (GCM) 10K type strain sequencing project: providing services to taxonomists for standard genome sequencing and annotation.</title>
        <authorList>
            <consortium name="The Broad Institute Genomics Platform"/>
            <consortium name="The Broad Institute Genome Sequencing Center for Infectious Disease"/>
            <person name="Wu L."/>
            <person name="Ma J."/>
        </authorList>
    </citation>
    <scope>NUCLEOTIDE SEQUENCE [LARGE SCALE GENOMIC DNA]</scope>
    <source>
        <strain evidence="5">ICMP 6774ER</strain>
    </source>
</reference>
<organism evidence="4 5">
    <name type="scientific">Nonomuraea mangrovi</name>
    <dbReference type="NCBI Taxonomy" id="2316207"/>
    <lineage>
        <taxon>Bacteria</taxon>
        <taxon>Bacillati</taxon>
        <taxon>Actinomycetota</taxon>
        <taxon>Actinomycetes</taxon>
        <taxon>Streptosporangiales</taxon>
        <taxon>Streptosporangiaceae</taxon>
        <taxon>Nonomuraea</taxon>
    </lineage>
</organism>
<evidence type="ECO:0000256" key="1">
    <source>
        <dbReference type="SAM" id="MobiDB-lite"/>
    </source>
</evidence>
<evidence type="ECO:0000313" key="4">
    <source>
        <dbReference type="EMBL" id="MFD1935984.1"/>
    </source>
</evidence>
<feature type="transmembrane region" description="Helical" evidence="2">
    <location>
        <begin position="47"/>
        <end position="74"/>
    </location>
</feature>
<keyword evidence="2" id="KW-0472">Membrane</keyword>
<proteinExistence type="predicted"/>
<dbReference type="Pfam" id="PF19803">
    <property type="entry name" value="DUF6286"/>
    <property type="match status" value="1"/>
</dbReference>
<dbReference type="Proteomes" id="UP001597368">
    <property type="component" value="Unassembled WGS sequence"/>
</dbReference>
<evidence type="ECO:0000259" key="3">
    <source>
        <dbReference type="Pfam" id="PF19803"/>
    </source>
</evidence>
<keyword evidence="2" id="KW-1133">Transmembrane helix</keyword>